<protein>
    <submittedName>
        <fullName evidence="1">Uncharacterized protein</fullName>
    </submittedName>
</protein>
<evidence type="ECO:0000313" key="1">
    <source>
        <dbReference type="EMBL" id="RAV23343.1"/>
    </source>
</evidence>
<dbReference type="RefSeq" id="WP_113029453.1">
    <property type="nucleotide sequence ID" value="NZ_QMFB01000001.1"/>
</dbReference>
<keyword evidence="2" id="KW-1185">Reference proteome</keyword>
<name>A0A329MYP2_9BACL</name>
<dbReference type="OrthoDB" id="2450947at2"/>
<evidence type="ECO:0000313" key="2">
    <source>
        <dbReference type="Proteomes" id="UP000250369"/>
    </source>
</evidence>
<organism evidence="1 2">
    <name type="scientific">Paenibacillus contaminans</name>
    <dbReference type="NCBI Taxonomy" id="450362"/>
    <lineage>
        <taxon>Bacteria</taxon>
        <taxon>Bacillati</taxon>
        <taxon>Bacillota</taxon>
        <taxon>Bacilli</taxon>
        <taxon>Bacillales</taxon>
        <taxon>Paenibacillaceae</taxon>
        <taxon>Paenibacillus</taxon>
    </lineage>
</organism>
<sequence>MSWLQGGPFLELSFIIKEPTKLETVISKMKEGNVKIEFHCPSDYIQQFYEGYLYDEDDPHSVKIHQITINLTVHTTRKRRALLLVEKISSGLLSYSICFFGDTTDAPEWNQPGVRHDELDEFISLLISLYRELKFSVGGIAIEEDTKAFFDVNETWPNENYNLTNLKFEDNLRKFHAVLIDQSLKNKLPDELYTSINNSGLLYRSSFN</sequence>
<gene>
    <name evidence="1" type="ORF">DQG23_03885</name>
</gene>
<comment type="caution">
    <text evidence="1">The sequence shown here is derived from an EMBL/GenBank/DDBJ whole genome shotgun (WGS) entry which is preliminary data.</text>
</comment>
<dbReference type="Proteomes" id="UP000250369">
    <property type="component" value="Unassembled WGS sequence"/>
</dbReference>
<dbReference type="EMBL" id="QMFB01000001">
    <property type="protein sequence ID" value="RAV23343.1"/>
    <property type="molecule type" value="Genomic_DNA"/>
</dbReference>
<reference evidence="1 2" key="1">
    <citation type="journal article" date="2009" name="Int. J. Syst. Evol. Microbiol.">
        <title>Paenibacillus contaminans sp. nov., isolated from a contaminated laboratory plate.</title>
        <authorList>
            <person name="Chou J.H."/>
            <person name="Lee J.H."/>
            <person name="Lin M.C."/>
            <person name="Chang P.S."/>
            <person name="Arun A.B."/>
            <person name="Young C.C."/>
            <person name="Chen W.M."/>
        </authorList>
    </citation>
    <scope>NUCLEOTIDE SEQUENCE [LARGE SCALE GENOMIC DNA]</scope>
    <source>
        <strain evidence="1 2">CKOBP-6</strain>
    </source>
</reference>
<proteinExistence type="predicted"/>
<accession>A0A329MYP2</accession>
<dbReference type="AlphaFoldDB" id="A0A329MYP2"/>